<organism evidence="1">
    <name type="scientific">Aphanomyces invadans</name>
    <dbReference type="NCBI Taxonomy" id="157072"/>
    <lineage>
        <taxon>Eukaryota</taxon>
        <taxon>Sar</taxon>
        <taxon>Stramenopiles</taxon>
        <taxon>Oomycota</taxon>
        <taxon>Saprolegniomycetes</taxon>
        <taxon>Saprolegniales</taxon>
        <taxon>Verrucalvaceae</taxon>
        <taxon>Aphanomyces</taxon>
    </lineage>
</organism>
<dbReference type="EMBL" id="KI913958">
    <property type="protein sequence ID" value="ETW03977.1"/>
    <property type="molecule type" value="Genomic_DNA"/>
</dbReference>
<evidence type="ECO:0000313" key="1">
    <source>
        <dbReference type="EMBL" id="ETW03977.1"/>
    </source>
</evidence>
<dbReference type="OrthoDB" id="77096at2759"/>
<dbReference type="AlphaFoldDB" id="A0A024UDM8"/>
<dbReference type="GO" id="GO:0003676">
    <property type="term" value="F:nucleic acid binding"/>
    <property type="evidence" value="ECO:0007669"/>
    <property type="project" value="InterPro"/>
</dbReference>
<dbReference type="VEuPathDB" id="FungiDB:H310_04385"/>
<dbReference type="PANTHER" id="PTHR47169">
    <property type="entry name" value="OS01G0541250 PROTEIN"/>
    <property type="match status" value="1"/>
</dbReference>
<protein>
    <recommendedName>
        <fullName evidence="2">Transposase Tc1-like domain-containing protein</fullName>
    </recommendedName>
</protein>
<proteinExistence type="predicted"/>
<dbReference type="eggNOG" id="ENOG502SGC1">
    <property type="taxonomic scope" value="Eukaryota"/>
</dbReference>
<gene>
    <name evidence="1" type="ORF">H310_04385</name>
</gene>
<evidence type="ECO:0008006" key="2">
    <source>
        <dbReference type="Google" id="ProtNLM"/>
    </source>
</evidence>
<sequence length="372" mass="41282">MHQTRELSASTKFEITTALQNNLCHGKLPRGTIKAIAARFDLNRGTIRTVWTRYKNGVSMSRKPGRVGPRTRYTAEEITTLIKDVPLQQRSTLRDLSEATGISTFTLSRALKNGVVHRRSSRLKPLLTEYNKRERIAFCAGHVELTRDAAQEYMAGVAEGGSPIGGPGGSLSDPLFGAYLVDGENMEYRACKSKRFIAKVMSLCAVARPRDGFDGKIGLWSFVKRTPALRRSRNRLAGTLVTTLVNVDGPMYRDYLVNKVVAAIKTKFPSMSKRVVLQHDNTTPHGSINEATLALMSTDGWQFVVPRQPPNSPDFNVLDLGFFASIQSLQYKTISRSVDEVIASTLMAFETLSDEKLAKVFLTLQAVMRLAH</sequence>
<dbReference type="GeneID" id="20081435"/>
<dbReference type="Gene3D" id="3.30.420.10">
    <property type="entry name" value="Ribonuclease H-like superfamily/Ribonuclease H"/>
    <property type="match status" value="1"/>
</dbReference>
<accession>A0A024UDM8</accession>
<dbReference type="RefSeq" id="XP_008866933.1">
    <property type="nucleotide sequence ID" value="XM_008868711.1"/>
</dbReference>
<reference evidence="1" key="1">
    <citation type="submission" date="2013-12" db="EMBL/GenBank/DDBJ databases">
        <title>The Genome Sequence of Aphanomyces invadans NJM9701.</title>
        <authorList>
            <consortium name="The Broad Institute Genomics Platform"/>
            <person name="Russ C."/>
            <person name="Tyler B."/>
            <person name="van West P."/>
            <person name="Dieguez-Uribeondo J."/>
            <person name="Young S.K."/>
            <person name="Zeng Q."/>
            <person name="Gargeya S."/>
            <person name="Fitzgerald M."/>
            <person name="Abouelleil A."/>
            <person name="Alvarado L."/>
            <person name="Chapman S.B."/>
            <person name="Gainer-Dewar J."/>
            <person name="Goldberg J."/>
            <person name="Griggs A."/>
            <person name="Gujja S."/>
            <person name="Hansen M."/>
            <person name="Howarth C."/>
            <person name="Imamovic A."/>
            <person name="Ireland A."/>
            <person name="Larimer J."/>
            <person name="McCowan C."/>
            <person name="Murphy C."/>
            <person name="Pearson M."/>
            <person name="Poon T.W."/>
            <person name="Priest M."/>
            <person name="Roberts A."/>
            <person name="Saif S."/>
            <person name="Shea T."/>
            <person name="Sykes S."/>
            <person name="Wortman J."/>
            <person name="Nusbaum C."/>
            <person name="Birren B."/>
        </authorList>
    </citation>
    <scope>NUCLEOTIDE SEQUENCE [LARGE SCALE GENOMIC DNA]</scope>
    <source>
        <strain evidence="1">NJM9701</strain>
    </source>
</reference>
<dbReference type="InterPro" id="IPR036397">
    <property type="entry name" value="RNaseH_sf"/>
</dbReference>
<name>A0A024UDM8_9STRA</name>
<dbReference type="PANTHER" id="PTHR47169:SF2">
    <property type="entry name" value="OS01G0541250 PROTEIN"/>
    <property type="match status" value="1"/>
</dbReference>